<dbReference type="AlphaFoldDB" id="A0A9W6FP94"/>
<reference evidence="13" key="1">
    <citation type="submission" date="2022-12" db="EMBL/GenBank/DDBJ databases">
        <title>Reference genome sequencing for broad-spectrum identification of bacterial and archaeal isolates by mass spectrometry.</title>
        <authorList>
            <person name="Sekiguchi Y."/>
            <person name="Tourlousse D.M."/>
        </authorList>
    </citation>
    <scope>NUCLEOTIDE SEQUENCE</scope>
    <source>
        <strain evidence="13">301</strain>
    </source>
</reference>
<feature type="domain" description="UvrD-like helicase ATP-binding" evidence="11">
    <location>
        <begin position="1"/>
        <end position="414"/>
    </location>
</feature>
<evidence type="ECO:0000256" key="6">
    <source>
        <dbReference type="ARBA" id="ARBA00034617"/>
    </source>
</evidence>
<feature type="binding site" evidence="10">
    <location>
        <begin position="9"/>
        <end position="16"/>
    </location>
    <ligand>
        <name>ATP</name>
        <dbReference type="ChEBI" id="CHEBI:30616"/>
    </ligand>
</feature>
<evidence type="ECO:0000256" key="5">
    <source>
        <dbReference type="ARBA" id="ARBA00023235"/>
    </source>
</evidence>
<keyword evidence="5" id="KW-0413">Isomerase</keyword>
<dbReference type="RefSeq" id="WP_281809976.1">
    <property type="nucleotide sequence ID" value="NZ_BSDO01000014.1"/>
</dbReference>
<accession>A0A9W6FP94</accession>
<feature type="domain" description="UvrD-like helicase C-terminal" evidence="12">
    <location>
        <begin position="415"/>
        <end position="700"/>
    </location>
</feature>
<dbReference type="PANTHER" id="PTHR11070">
    <property type="entry name" value="UVRD / RECB / PCRA DNA HELICASE FAMILY MEMBER"/>
    <property type="match status" value="1"/>
</dbReference>
<dbReference type="Gene3D" id="3.40.50.300">
    <property type="entry name" value="P-loop containing nucleotide triphosphate hydrolases"/>
    <property type="match status" value="4"/>
</dbReference>
<keyword evidence="1 10" id="KW-0547">Nucleotide-binding</keyword>
<dbReference type="PROSITE" id="PS51198">
    <property type="entry name" value="UVRD_HELICASE_ATP_BIND"/>
    <property type="match status" value="1"/>
</dbReference>
<organism evidence="13 15">
    <name type="scientific">Xanthobacter flavus</name>
    <dbReference type="NCBI Taxonomy" id="281"/>
    <lineage>
        <taxon>Bacteria</taxon>
        <taxon>Pseudomonadati</taxon>
        <taxon>Pseudomonadota</taxon>
        <taxon>Alphaproteobacteria</taxon>
        <taxon>Hyphomicrobiales</taxon>
        <taxon>Xanthobacteraceae</taxon>
        <taxon>Xanthobacter</taxon>
    </lineage>
</organism>
<evidence type="ECO:0000256" key="4">
    <source>
        <dbReference type="ARBA" id="ARBA00022840"/>
    </source>
</evidence>
<dbReference type="GeneID" id="95765754"/>
<evidence type="ECO:0000313" key="16">
    <source>
        <dbReference type="Proteomes" id="UP001245370"/>
    </source>
</evidence>
<dbReference type="SUPFAM" id="SSF52540">
    <property type="entry name" value="P-loop containing nucleoside triphosphate hydrolases"/>
    <property type="match status" value="1"/>
</dbReference>
<dbReference type="EC" id="5.6.2.4" evidence="7"/>
<evidence type="ECO:0000256" key="8">
    <source>
        <dbReference type="ARBA" id="ARBA00034923"/>
    </source>
</evidence>
<dbReference type="Proteomes" id="UP001144397">
    <property type="component" value="Unassembled WGS sequence"/>
</dbReference>
<protein>
    <recommendedName>
        <fullName evidence="7">DNA 3'-5' helicase</fullName>
        <ecNumber evidence="7">5.6.2.4</ecNumber>
    </recommendedName>
    <alternativeName>
        <fullName evidence="8">DNA 3'-5' helicase II</fullName>
    </alternativeName>
</protein>
<dbReference type="InterPro" id="IPR027417">
    <property type="entry name" value="P-loop_NTPase"/>
</dbReference>
<dbReference type="GO" id="GO:0000725">
    <property type="term" value="P:recombinational repair"/>
    <property type="evidence" value="ECO:0007669"/>
    <property type="project" value="TreeGrafter"/>
</dbReference>
<keyword evidence="2 10" id="KW-0378">Hydrolase</keyword>
<dbReference type="PROSITE" id="PS51217">
    <property type="entry name" value="UVRD_HELICASE_CTER"/>
    <property type="match status" value="1"/>
</dbReference>
<evidence type="ECO:0000256" key="9">
    <source>
        <dbReference type="ARBA" id="ARBA00048988"/>
    </source>
</evidence>
<dbReference type="Pfam" id="PF12705">
    <property type="entry name" value="PDDEXK_1"/>
    <property type="match status" value="1"/>
</dbReference>
<keyword evidence="4 10" id="KW-0067">ATP-binding</keyword>
<reference evidence="14 16" key="2">
    <citation type="submission" date="2023-07" db="EMBL/GenBank/DDBJ databases">
        <title>Genomic Encyclopedia of Type Strains, Phase IV (KMG-IV): sequencing the most valuable type-strain genomes for metagenomic binning, comparative biology and taxonomic classification.</title>
        <authorList>
            <person name="Goeker M."/>
        </authorList>
    </citation>
    <scope>NUCLEOTIDE SEQUENCE [LARGE SCALE GENOMIC DNA]</scope>
    <source>
        <strain evidence="14 16">DSM 338</strain>
    </source>
</reference>
<dbReference type="InterPro" id="IPR038726">
    <property type="entry name" value="PDDEXK_AddAB-type"/>
</dbReference>
<dbReference type="GO" id="GO:0016787">
    <property type="term" value="F:hydrolase activity"/>
    <property type="evidence" value="ECO:0007669"/>
    <property type="project" value="UniProtKB-UniRule"/>
</dbReference>
<dbReference type="EMBL" id="BSDO01000014">
    <property type="protein sequence ID" value="GLI25307.1"/>
    <property type="molecule type" value="Genomic_DNA"/>
</dbReference>
<dbReference type="Pfam" id="PF13361">
    <property type="entry name" value="UvrD_C"/>
    <property type="match status" value="1"/>
</dbReference>
<evidence type="ECO:0000313" key="14">
    <source>
        <dbReference type="EMBL" id="MDR6336756.1"/>
    </source>
</evidence>
<comment type="caution">
    <text evidence="13">The sequence shown here is derived from an EMBL/GenBank/DDBJ whole genome shotgun (WGS) entry which is preliminary data.</text>
</comment>
<gene>
    <name evidence="14" type="ORF">GGQ86_005260</name>
    <name evidence="13" type="ORF">XFLAVUS301_49810</name>
</gene>
<evidence type="ECO:0000256" key="10">
    <source>
        <dbReference type="PROSITE-ProRule" id="PRU00560"/>
    </source>
</evidence>
<dbReference type="InterPro" id="IPR000212">
    <property type="entry name" value="DNA_helicase_UvrD/REP"/>
</dbReference>
<evidence type="ECO:0000256" key="3">
    <source>
        <dbReference type="ARBA" id="ARBA00022806"/>
    </source>
</evidence>
<evidence type="ECO:0000259" key="11">
    <source>
        <dbReference type="PROSITE" id="PS51198"/>
    </source>
</evidence>
<evidence type="ECO:0000256" key="7">
    <source>
        <dbReference type="ARBA" id="ARBA00034808"/>
    </source>
</evidence>
<evidence type="ECO:0000256" key="1">
    <source>
        <dbReference type="ARBA" id="ARBA00022741"/>
    </source>
</evidence>
<dbReference type="GO" id="GO:0043138">
    <property type="term" value="F:3'-5' DNA helicase activity"/>
    <property type="evidence" value="ECO:0007669"/>
    <property type="project" value="UniProtKB-EC"/>
</dbReference>
<proteinExistence type="predicted"/>
<comment type="catalytic activity">
    <reaction evidence="6">
        <text>Couples ATP hydrolysis with the unwinding of duplex DNA by translocating in the 3'-5' direction.</text>
        <dbReference type="EC" id="5.6.2.4"/>
    </reaction>
</comment>
<dbReference type="PANTHER" id="PTHR11070:SF2">
    <property type="entry name" value="ATP-DEPENDENT DNA HELICASE SRS2"/>
    <property type="match status" value="1"/>
</dbReference>
<comment type="catalytic activity">
    <reaction evidence="9">
        <text>ATP + H2O = ADP + phosphate + H(+)</text>
        <dbReference type="Rhea" id="RHEA:13065"/>
        <dbReference type="ChEBI" id="CHEBI:15377"/>
        <dbReference type="ChEBI" id="CHEBI:15378"/>
        <dbReference type="ChEBI" id="CHEBI:30616"/>
        <dbReference type="ChEBI" id="CHEBI:43474"/>
        <dbReference type="ChEBI" id="CHEBI:456216"/>
        <dbReference type="EC" id="5.6.2.4"/>
    </reaction>
</comment>
<keyword evidence="16" id="KW-1185">Reference proteome</keyword>
<dbReference type="GO" id="GO:0003677">
    <property type="term" value="F:DNA binding"/>
    <property type="evidence" value="ECO:0007669"/>
    <property type="project" value="InterPro"/>
</dbReference>
<dbReference type="EMBL" id="JAVDPY010000016">
    <property type="protein sequence ID" value="MDR6336756.1"/>
    <property type="molecule type" value="Genomic_DNA"/>
</dbReference>
<keyword evidence="3 10" id="KW-0347">Helicase</keyword>
<dbReference type="InterPro" id="IPR014017">
    <property type="entry name" value="DNA_helicase_UvrD-like_C"/>
</dbReference>
<dbReference type="GO" id="GO:0005524">
    <property type="term" value="F:ATP binding"/>
    <property type="evidence" value="ECO:0007669"/>
    <property type="project" value="UniProtKB-UniRule"/>
</dbReference>
<sequence>MPDIRIVPAGAGAGKTHHIKQTLLDWVKEGSVRPERILAVTFTEAGAGELRQRIRASLIAEGRMEGALAVDRAYVSTIHGLGLRLLTEHALAAGASPAPRLLSDEERDLLIRTELPHADDLAEVSADLARYGYRFALGTTPEAEFRGRVFETVSLLATMGPRGLDPTLPAQAEAAICATYGAAQGEAKALAARLHGAVAALLERFPGSLSRPDMNKTARDTFRGNHQALRAAQDLARLERDWGLWVALSDLRLTRRGTPTPEGYDDRARAVMEAASALSSHPGPLEDACRHARCLITGAQQILKGYAARKRALGVIDFTDMVADAGRLLREDARIRAAVLGEIDCVIVDEFQDTNPAQFALLWPLIQGAPRAIIVGDVKQAIMGFQGADARLMEALVTSFSSGVAPLDRNWRSSPRIMAFVNAVGAQLFPGRYDPLTPTQPDGSGSALEVVVTQAPRTGGGTLRPYHHLAAHLSAFLTRPDTRIRDRQSGALRPPGPGDVAVLCPTHTHCQSYAAALARLGVPVRVAGSGWWTSPIVQAARFALQVADDPQDRHAALCFATLGPPALPLETALKQMLDGGTLDHPALERLRALAASRPGDTVRALLGAAIAAAGLRDWADLQDDPAQARADLLRLEAEAEGFLSTHRDMRAAAGFHGFGAKVFLGWMESRQGERGFDQRPNPTGNVADGVEILTWHASKGREWPVVAVVGLDQEFGPRAGGWRAVCEDYGDLDGMLGRTHLAHTPKFHATETNERFLADEAPQAQDTARRLLYVALTRARDVLVLEWPETFAQKAEAGEKPPFSGCALLVASGMKLEPGNIRLGTAAFPARTSFCGKEMPPECEDGAPSRSQPLARLGRRAIVPRPLRPDGGPALLVPSGLPVPLSPLPTGLATDSIGPPLPMPREAFASATDRGTALHDMLRILLVRPDMTDRAAAALGLDGQTCAILARQAEALRAWLASRGYGTLMTEVPVEVQLPNVARVSATLDLVARGEAGLAIIDHKSDAVSDCDLRFAHHWPQLSAYEGALRALGFAREPVLVGIHWLGRGAVTFVTVGEHSAGARPLVSHDWCPMR</sequence>
<evidence type="ECO:0000313" key="15">
    <source>
        <dbReference type="Proteomes" id="UP001144397"/>
    </source>
</evidence>
<evidence type="ECO:0000256" key="2">
    <source>
        <dbReference type="ARBA" id="ARBA00022801"/>
    </source>
</evidence>
<evidence type="ECO:0000259" key="12">
    <source>
        <dbReference type="PROSITE" id="PS51217"/>
    </source>
</evidence>
<dbReference type="Pfam" id="PF00580">
    <property type="entry name" value="UvrD-helicase"/>
    <property type="match status" value="1"/>
</dbReference>
<name>A0A9W6FP94_XANFL</name>
<dbReference type="Proteomes" id="UP001245370">
    <property type="component" value="Unassembled WGS sequence"/>
</dbReference>
<evidence type="ECO:0000313" key="13">
    <source>
        <dbReference type="EMBL" id="GLI25307.1"/>
    </source>
</evidence>
<dbReference type="InterPro" id="IPR014016">
    <property type="entry name" value="UvrD-like_ATP-bd"/>
</dbReference>